<sequence>MKSALAGIVSKARTDRAGAAGSASSPAGILGTASQVIAAPLHVIAGLHAEGTGRASDHTRFSGAGRARTIRAPVIWQIKSFA</sequence>
<reference evidence="1" key="1">
    <citation type="journal article" date="2014" name="Int. J. Syst. Evol. Microbiol.">
        <title>Complete genome sequence of Corynebacterium casei LMG S-19264T (=DSM 44701T), isolated from a smear-ripened cheese.</title>
        <authorList>
            <consortium name="US DOE Joint Genome Institute (JGI-PGF)"/>
            <person name="Walter F."/>
            <person name="Albersmeier A."/>
            <person name="Kalinowski J."/>
            <person name="Ruckert C."/>
        </authorList>
    </citation>
    <scope>NUCLEOTIDE SEQUENCE</scope>
    <source>
        <strain evidence="1">CGMCC 1.12426</strain>
    </source>
</reference>
<name>A0A916WXX1_9HYPH</name>
<reference evidence="1" key="2">
    <citation type="submission" date="2020-09" db="EMBL/GenBank/DDBJ databases">
        <authorList>
            <person name="Sun Q."/>
            <person name="Zhou Y."/>
        </authorList>
    </citation>
    <scope>NUCLEOTIDE SEQUENCE</scope>
    <source>
        <strain evidence="1">CGMCC 1.12426</strain>
    </source>
</reference>
<dbReference type="Proteomes" id="UP000605148">
    <property type="component" value="Unassembled WGS sequence"/>
</dbReference>
<evidence type="ECO:0000313" key="1">
    <source>
        <dbReference type="EMBL" id="GGB38293.1"/>
    </source>
</evidence>
<comment type="caution">
    <text evidence="1">The sequence shown here is derived from an EMBL/GenBank/DDBJ whole genome shotgun (WGS) entry which is preliminary data.</text>
</comment>
<dbReference type="AlphaFoldDB" id="A0A916WXX1"/>
<gene>
    <name evidence="1" type="ORF">GCM10011316_07920</name>
</gene>
<organism evidence="1 2">
    <name type="scientific">Roseibium aquae</name>
    <dbReference type="NCBI Taxonomy" id="1323746"/>
    <lineage>
        <taxon>Bacteria</taxon>
        <taxon>Pseudomonadati</taxon>
        <taxon>Pseudomonadota</taxon>
        <taxon>Alphaproteobacteria</taxon>
        <taxon>Hyphomicrobiales</taxon>
        <taxon>Stappiaceae</taxon>
        <taxon>Roseibium</taxon>
    </lineage>
</organism>
<proteinExistence type="predicted"/>
<accession>A0A916WXX1</accession>
<evidence type="ECO:0000313" key="2">
    <source>
        <dbReference type="Proteomes" id="UP000605148"/>
    </source>
</evidence>
<dbReference type="EMBL" id="BMFA01000002">
    <property type="protein sequence ID" value="GGB38293.1"/>
    <property type="molecule type" value="Genomic_DNA"/>
</dbReference>
<keyword evidence="2" id="KW-1185">Reference proteome</keyword>
<protein>
    <submittedName>
        <fullName evidence="1">Uncharacterized protein</fullName>
    </submittedName>
</protein>